<dbReference type="Proteomes" id="UP000238523">
    <property type="component" value="Plasmid pRLN3"/>
</dbReference>
<evidence type="ECO:0000256" key="1">
    <source>
        <dbReference type="SAM" id="MobiDB-lite"/>
    </source>
</evidence>
<geneLocation type="plasmid" evidence="3">
    <name>prln3</name>
</geneLocation>
<dbReference type="AlphaFoldDB" id="A0A2K9ZGY0"/>
<proteinExistence type="predicted"/>
<protein>
    <submittedName>
        <fullName evidence="2">Uncharacterized protein</fullName>
    </submittedName>
</protein>
<feature type="compositionally biased region" description="Polar residues" evidence="1">
    <location>
        <begin position="49"/>
        <end position="59"/>
    </location>
</feature>
<reference evidence="2 3" key="1">
    <citation type="submission" date="2017-11" db="EMBL/GenBank/DDBJ databases">
        <title>Complete genome of Rhizobium leguminosarum Norway, an ineffective micro-symbiont.</title>
        <authorList>
            <person name="Hoffrichter A."/>
            <person name="Liang J."/>
            <person name="Brachmann A."/>
            <person name="Marin M."/>
        </authorList>
    </citation>
    <scope>NUCLEOTIDE SEQUENCE [LARGE SCALE GENOMIC DNA]</scope>
    <source>
        <strain evidence="2 3">Norway</strain>
        <plasmid evidence="3">Plasmid prln3</plasmid>
    </source>
</reference>
<keyword evidence="2" id="KW-0614">Plasmid</keyword>
<organism evidence="2 3">
    <name type="scientific">Rhizobium leguminosarum</name>
    <dbReference type="NCBI Taxonomy" id="384"/>
    <lineage>
        <taxon>Bacteria</taxon>
        <taxon>Pseudomonadati</taxon>
        <taxon>Pseudomonadota</taxon>
        <taxon>Alphaproteobacteria</taxon>
        <taxon>Hyphomicrobiales</taxon>
        <taxon>Rhizobiaceae</taxon>
        <taxon>Rhizobium/Agrobacterium group</taxon>
        <taxon>Rhizobium</taxon>
    </lineage>
</organism>
<evidence type="ECO:0000313" key="3">
    <source>
        <dbReference type="Proteomes" id="UP000238523"/>
    </source>
</evidence>
<dbReference type="EMBL" id="CP025015">
    <property type="protein sequence ID" value="AUW47512.1"/>
    <property type="molecule type" value="Genomic_DNA"/>
</dbReference>
<gene>
    <name evidence="2" type="ORF">CUJ84_pRLN3000392</name>
</gene>
<sequence>MRYCPFEDPPPKPLALQAAKSVPILTGRTDENSYELVQKLRGELRQNSMRNRSECSTTPPMKWAIRDN</sequence>
<accession>A0A2K9ZGY0</accession>
<evidence type="ECO:0000313" key="2">
    <source>
        <dbReference type="EMBL" id="AUW47512.1"/>
    </source>
</evidence>
<feature type="region of interest" description="Disordered" evidence="1">
    <location>
        <begin position="49"/>
        <end position="68"/>
    </location>
</feature>
<name>A0A2K9ZGY0_RHILE</name>